<dbReference type="AlphaFoldDB" id="A0AAD4JZN2"/>
<evidence type="ECO:0000259" key="8">
    <source>
        <dbReference type="Pfam" id="PF00155"/>
    </source>
</evidence>
<evidence type="ECO:0000256" key="6">
    <source>
        <dbReference type="ARBA" id="ARBA00022679"/>
    </source>
</evidence>
<evidence type="ECO:0000256" key="7">
    <source>
        <dbReference type="ARBA" id="ARBA00022898"/>
    </source>
</evidence>
<evidence type="ECO:0000256" key="3">
    <source>
        <dbReference type="ARBA" id="ARBA00011738"/>
    </source>
</evidence>
<comment type="caution">
    <text evidence="9">The sequence shown here is derived from an EMBL/GenBank/DDBJ whole genome shotgun (WGS) entry which is preliminary data.</text>
</comment>
<name>A0AAD4JZN2_9MUSC</name>
<comment type="subunit">
    <text evidence="3">Homodimer.</text>
</comment>
<reference evidence="9" key="1">
    <citation type="journal article" date="2021" name="Mol. Ecol. Resour.">
        <title>Phylogenomic analyses of the genus Drosophila reveals genomic signals of climate adaptation.</title>
        <authorList>
            <person name="Li F."/>
            <person name="Rane R.V."/>
            <person name="Luria V."/>
            <person name="Xiong Z."/>
            <person name="Chen J."/>
            <person name="Li Z."/>
            <person name="Catullo R.A."/>
            <person name="Griffin P.C."/>
            <person name="Schiffer M."/>
            <person name="Pearce S."/>
            <person name="Lee S.F."/>
            <person name="McElroy K."/>
            <person name="Stocker A."/>
            <person name="Shirriffs J."/>
            <person name="Cockerell F."/>
            <person name="Coppin C."/>
            <person name="Sgro C.M."/>
            <person name="Karger A."/>
            <person name="Cain J.W."/>
            <person name="Weber J.A."/>
            <person name="Santpere G."/>
            <person name="Kirschner M.W."/>
            <person name="Hoffmann A.A."/>
            <person name="Oakeshott J.G."/>
            <person name="Zhang G."/>
        </authorList>
    </citation>
    <scope>NUCLEOTIDE SEQUENCE</scope>
    <source>
        <strain evidence="9">BGI-SZ-2011g</strain>
    </source>
</reference>
<evidence type="ECO:0000256" key="1">
    <source>
        <dbReference type="ARBA" id="ARBA00001933"/>
    </source>
</evidence>
<protein>
    <recommendedName>
        <fullName evidence="4">aspartate transaminase</fullName>
        <ecNumber evidence="4">2.6.1.1</ecNumber>
    </recommendedName>
</protein>
<dbReference type="GO" id="GO:0004069">
    <property type="term" value="F:L-aspartate:2-oxoglutarate aminotransferase activity"/>
    <property type="evidence" value="ECO:0007669"/>
    <property type="project" value="UniProtKB-EC"/>
</dbReference>
<dbReference type="PANTHER" id="PTHR11879:SF55">
    <property type="entry name" value="GLUTAMATE OXALOACETATE TRANSAMINASE 1, ISOFORM B"/>
    <property type="match status" value="1"/>
</dbReference>
<dbReference type="EMBL" id="JAJJHW010002585">
    <property type="protein sequence ID" value="KAH8370854.1"/>
    <property type="molecule type" value="Genomic_DNA"/>
</dbReference>
<feature type="non-terminal residue" evidence="9">
    <location>
        <position position="1"/>
    </location>
</feature>
<dbReference type="InterPro" id="IPR015421">
    <property type="entry name" value="PyrdxlP-dep_Trfase_major"/>
</dbReference>
<dbReference type="InterPro" id="IPR015424">
    <property type="entry name" value="PyrdxlP-dep_Trfase"/>
</dbReference>
<dbReference type="Proteomes" id="UP001200034">
    <property type="component" value="Unassembled WGS sequence"/>
</dbReference>
<keyword evidence="5" id="KW-0032">Aminotransferase</keyword>
<keyword evidence="7" id="KW-0663">Pyridoxal phosphate</keyword>
<keyword evidence="6" id="KW-0808">Transferase</keyword>
<proteinExistence type="inferred from homology"/>
<dbReference type="GO" id="GO:0030170">
    <property type="term" value="F:pyridoxal phosphate binding"/>
    <property type="evidence" value="ECO:0007669"/>
    <property type="project" value="InterPro"/>
</dbReference>
<dbReference type="InterPro" id="IPR015422">
    <property type="entry name" value="PyrdxlP-dep_Trfase_small"/>
</dbReference>
<accession>A0AAD4JZN2</accession>
<keyword evidence="10" id="KW-1185">Reference proteome</keyword>
<comment type="similarity">
    <text evidence="2">Belongs to the class-I pyridoxal-phosphate-dependent aminotransferase family.</text>
</comment>
<dbReference type="PANTHER" id="PTHR11879">
    <property type="entry name" value="ASPARTATE AMINOTRANSFERASE"/>
    <property type="match status" value="1"/>
</dbReference>
<feature type="non-terminal residue" evidence="9">
    <location>
        <position position="396"/>
    </location>
</feature>
<evidence type="ECO:0000313" key="9">
    <source>
        <dbReference type="EMBL" id="KAH8370854.1"/>
    </source>
</evidence>
<dbReference type="GO" id="GO:0006532">
    <property type="term" value="P:aspartate biosynthetic process"/>
    <property type="evidence" value="ECO:0007669"/>
    <property type="project" value="TreeGrafter"/>
</dbReference>
<evidence type="ECO:0000256" key="5">
    <source>
        <dbReference type="ARBA" id="ARBA00022576"/>
    </source>
</evidence>
<dbReference type="GO" id="GO:0005829">
    <property type="term" value="C:cytosol"/>
    <property type="evidence" value="ECO:0007669"/>
    <property type="project" value="TreeGrafter"/>
</dbReference>
<dbReference type="Gene3D" id="3.90.1150.10">
    <property type="entry name" value="Aspartate Aminotransferase, domain 1"/>
    <property type="match status" value="1"/>
</dbReference>
<dbReference type="Gene3D" id="3.40.640.10">
    <property type="entry name" value="Type I PLP-dependent aspartate aminotransferase-like (Major domain)"/>
    <property type="match status" value="1"/>
</dbReference>
<evidence type="ECO:0000256" key="2">
    <source>
        <dbReference type="ARBA" id="ARBA00007441"/>
    </source>
</evidence>
<dbReference type="EC" id="2.6.1.1" evidence="4"/>
<comment type="cofactor">
    <cofactor evidence="1">
        <name>pyridoxal 5'-phosphate</name>
        <dbReference type="ChEBI" id="CHEBI:597326"/>
    </cofactor>
</comment>
<sequence length="396" mass="44663">AYNLDTSPHKINLCGDHYRHHNGKSYQFQAVRKAKVAVTCDDSLSHEQLPPFGNPEFNQVANELILDKTAPAITEKRVVGIQMRSAADGLRLAAHFLNEKMKCKVCLLAQLCSEHYEPIFKQAGFTCKRYQYCDVERNALNIYGLVADMMTAPDGAVIVLDACAQNPTNLTPTIDEWKLIAHIAKCKKMIPIFYLESHGLASGDTRRDTWPVRYFAEFSFDFLCVQSFVQNFGLYDETLGHLMAVVSNVTHLDTVRHQLESSVLEHNAQCSSIFASRVVAKVLTNTTLRNDWALTVKDIHQNMRQMRLALSNKLEILKTPGNWSQLKDQLGPHFYTNMNVPQLKELRRRHIYVPDSGRINVGALRPNNVDYVAGAINDVMISTKADTAAKPKEENS</sequence>
<dbReference type="Pfam" id="PF00155">
    <property type="entry name" value="Aminotran_1_2"/>
    <property type="match status" value="1"/>
</dbReference>
<dbReference type="InterPro" id="IPR000796">
    <property type="entry name" value="Asp_trans"/>
</dbReference>
<organism evidence="9 10">
    <name type="scientific">Drosophila rubida</name>
    <dbReference type="NCBI Taxonomy" id="30044"/>
    <lineage>
        <taxon>Eukaryota</taxon>
        <taxon>Metazoa</taxon>
        <taxon>Ecdysozoa</taxon>
        <taxon>Arthropoda</taxon>
        <taxon>Hexapoda</taxon>
        <taxon>Insecta</taxon>
        <taxon>Pterygota</taxon>
        <taxon>Neoptera</taxon>
        <taxon>Endopterygota</taxon>
        <taxon>Diptera</taxon>
        <taxon>Brachycera</taxon>
        <taxon>Muscomorpha</taxon>
        <taxon>Ephydroidea</taxon>
        <taxon>Drosophilidae</taxon>
        <taxon>Drosophila</taxon>
    </lineage>
</organism>
<gene>
    <name evidence="9" type="ORF">KR093_005212</name>
</gene>
<dbReference type="SUPFAM" id="SSF53383">
    <property type="entry name" value="PLP-dependent transferases"/>
    <property type="match status" value="1"/>
</dbReference>
<feature type="domain" description="Aminotransferase class I/classII large" evidence="8">
    <location>
        <begin position="9"/>
        <end position="376"/>
    </location>
</feature>
<dbReference type="InterPro" id="IPR004839">
    <property type="entry name" value="Aminotransferase_I/II_large"/>
</dbReference>
<evidence type="ECO:0000313" key="10">
    <source>
        <dbReference type="Proteomes" id="UP001200034"/>
    </source>
</evidence>
<evidence type="ECO:0000256" key="4">
    <source>
        <dbReference type="ARBA" id="ARBA00012753"/>
    </source>
</evidence>